<dbReference type="Proteomes" id="UP001153076">
    <property type="component" value="Unassembled WGS sequence"/>
</dbReference>
<evidence type="ECO:0000313" key="4">
    <source>
        <dbReference type="Proteomes" id="UP001153076"/>
    </source>
</evidence>
<dbReference type="OrthoDB" id="694455at2759"/>
<organism evidence="3 4">
    <name type="scientific">Carnegiea gigantea</name>
    <dbReference type="NCBI Taxonomy" id="171969"/>
    <lineage>
        <taxon>Eukaryota</taxon>
        <taxon>Viridiplantae</taxon>
        <taxon>Streptophyta</taxon>
        <taxon>Embryophyta</taxon>
        <taxon>Tracheophyta</taxon>
        <taxon>Spermatophyta</taxon>
        <taxon>Magnoliopsida</taxon>
        <taxon>eudicotyledons</taxon>
        <taxon>Gunneridae</taxon>
        <taxon>Pentapetalae</taxon>
        <taxon>Caryophyllales</taxon>
        <taxon>Cactineae</taxon>
        <taxon>Cactaceae</taxon>
        <taxon>Cactoideae</taxon>
        <taxon>Echinocereeae</taxon>
        <taxon>Carnegiea</taxon>
    </lineage>
</organism>
<dbReference type="InterPro" id="IPR019557">
    <property type="entry name" value="AminoTfrase-like_pln_mobile"/>
</dbReference>
<evidence type="ECO:0000313" key="3">
    <source>
        <dbReference type="EMBL" id="KAJ8436511.1"/>
    </source>
</evidence>
<dbReference type="EMBL" id="JAKOGI010000340">
    <property type="protein sequence ID" value="KAJ8436511.1"/>
    <property type="molecule type" value="Genomic_DNA"/>
</dbReference>
<feature type="coiled-coil region" evidence="1">
    <location>
        <begin position="340"/>
        <end position="405"/>
    </location>
</feature>
<evidence type="ECO:0000259" key="2">
    <source>
        <dbReference type="Pfam" id="PF10536"/>
    </source>
</evidence>
<reference evidence="3" key="1">
    <citation type="submission" date="2022-04" db="EMBL/GenBank/DDBJ databases">
        <title>Carnegiea gigantea Genome sequencing and assembly v2.</title>
        <authorList>
            <person name="Copetti D."/>
            <person name="Sanderson M.J."/>
            <person name="Burquez A."/>
            <person name="Wojciechowski M.F."/>
        </authorList>
    </citation>
    <scope>NUCLEOTIDE SEQUENCE</scope>
    <source>
        <strain evidence="3">SGP5-SGP5p</strain>
        <tissue evidence="3">Aerial part</tissue>
    </source>
</reference>
<dbReference type="AlphaFoldDB" id="A0A9Q1K3E8"/>
<evidence type="ECO:0000256" key="1">
    <source>
        <dbReference type="SAM" id="Coils"/>
    </source>
</evidence>
<dbReference type="PANTHER" id="PTHR36607">
    <property type="entry name" value="1,2-DIHYDROXY-3-KETO-5-METHYLTHIOPENTENE DIOXYGENASE 4"/>
    <property type="match status" value="1"/>
</dbReference>
<proteinExistence type="predicted"/>
<keyword evidence="4" id="KW-1185">Reference proteome</keyword>
<feature type="domain" description="Aminotransferase-like plant mobile" evidence="2">
    <location>
        <begin position="24"/>
        <end position="223"/>
    </location>
</feature>
<keyword evidence="1" id="KW-0175">Coiled coil</keyword>
<accession>A0A9Q1K3E8</accession>
<dbReference type="PANTHER" id="PTHR36607:SF20">
    <property type="entry name" value="AMINOTRANSFERASE-LIKE PLANT MOBILE DOMAIN-CONTAINING PROTEIN"/>
    <property type="match status" value="1"/>
</dbReference>
<dbReference type="Pfam" id="PF10536">
    <property type="entry name" value="PMD"/>
    <property type="match status" value="1"/>
</dbReference>
<sequence>MVGAIEWTKYIQKHFEHTLRSANIYGVVSVSCYLYHFDRDVWRAFCELWGPLTNTLRHGAGEVDISLYDLERIGGLPILGDVYEEFLPPNEDLMDAEKFPPTVLELLRIHAELCRFHKSNHVYWNWWLDHFYRGQLTWGAFGRESERRTSSNPPRISQRERLSTLNVTNIGELAAFLAFWLSRFVLPYRSEVIQPETFVMTSLMAKGQRISLAPTMLGYIYHGWLAEMFSTLYSQRPASECPADYPVLMRYVGMSAKWYTLSEARSIFRNGQSISFRASAFSEQSPKGRDLLNTIEICWLSSKVEEIFGPVEAVAKMEESVDVDRVKALSDQDLTCSSEIVRIEDGLNSLSNEAAKLKVKEQEILREEERIRKMREDLTAQQQNLKEAERTLKSSLDLRKQEAEQVKADLIKAGFFKLQDLEKENDRLKNLIDIVISFNNV</sequence>
<gene>
    <name evidence="3" type="ORF">Cgig2_003209</name>
</gene>
<protein>
    <recommendedName>
        <fullName evidence="2">Aminotransferase-like plant mobile domain-containing protein</fullName>
    </recommendedName>
</protein>
<name>A0A9Q1K3E8_9CARY</name>
<comment type="caution">
    <text evidence="3">The sequence shown here is derived from an EMBL/GenBank/DDBJ whole genome shotgun (WGS) entry which is preliminary data.</text>
</comment>